<evidence type="ECO:0000256" key="4">
    <source>
        <dbReference type="ARBA" id="ARBA00015100"/>
    </source>
</evidence>
<evidence type="ECO:0000256" key="3">
    <source>
        <dbReference type="ARBA" id="ARBA00012439"/>
    </source>
</evidence>
<reference evidence="14 15" key="1">
    <citation type="submission" date="2016-05" db="EMBL/GenBank/DDBJ databases">
        <title>Draft genome sequence of Pediococcus parvulus 2.6, a probiotic beta-glucan producer strain.</title>
        <authorList>
            <person name="Mohedano M.L."/>
            <person name="Perez-Ramos A."/>
            <person name="Duenas M.T."/>
            <person name="Lamontanara A."/>
            <person name="Orru L."/>
            <person name="Spano G."/>
            <person name="Capozzi V."/>
            <person name="Lopez P."/>
        </authorList>
    </citation>
    <scope>NUCLEOTIDE SEQUENCE [LARGE SCALE GENOMIC DNA]</scope>
    <source>
        <strain evidence="14 15">2.6</strain>
    </source>
</reference>
<evidence type="ECO:0000256" key="9">
    <source>
        <dbReference type="ARBA" id="ARBA00032380"/>
    </source>
</evidence>
<evidence type="ECO:0000256" key="5">
    <source>
        <dbReference type="ARBA" id="ARBA00022679"/>
    </source>
</evidence>
<accession>A0A176TIA6</accession>
<keyword evidence="6" id="KW-0479">Metal-binding</keyword>
<comment type="cofactor">
    <cofactor evidence="1">
        <name>Mg(2+)</name>
        <dbReference type="ChEBI" id="CHEBI:18420"/>
    </cofactor>
</comment>
<reference evidence="13" key="2">
    <citation type="submission" date="2019-10" db="EMBL/GenBank/DDBJ databases">
        <title>Malate fermentation in French cider.</title>
        <authorList>
            <person name="Cousin F.J."/>
            <person name="Medina Fernandez S."/>
            <person name="Misery B."/>
            <person name="Laplace J.-M."/>
            <person name="Cretenet M."/>
        </authorList>
    </citation>
    <scope>NUCLEOTIDE SEQUENCE</scope>
    <source>
        <strain evidence="13">UCMA15901</strain>
    </source>
</reference>
<evidence type="ECO:0000256" key="8">
    <source>
        <dbReference type="ARBA" id="ARBA00023229"/>
    </source>
</evidence>
<dbReference type="SUPFAM" id="SSF48576">
    <property type="entry name" value="Terpenoid synthases"/>
    <property type="match status" value="1"/>
</dbReference>
<name>A0A176TIA6_9LACO</name>
<evidence type="ECO:0000256" key="7">
    <source>
        <dbReference type="ARBA" id="ARBA00022842"/>
    </source>
</evidence>
<dbReference type="InterPro" id="IPR053378">
    <property type="entry name" value="Prenyl_diphosphate_synthase"/>
</dbReference>
<dbReference type="SFLD" id="SFLDS00005">
    <property type="entry name" value="Isoprenoid_Synthase_Type_I"/>
    <property type="match status" value="1"/>
</dbReference>
<comment type="catalytic activity">
    <reaction evidence="11">
        <text>isopentenyl diphosphate + (2E)-geranyl diphosphate = (2E,6E)-farnesyl diphosphate + diphosphate</text>
        <dbReference type="Rhea" id="RHEA:19361"/>
        <dbReference type="ChEBI" id="CHEBI:33019"/>
        <dbReference type="ChEBI" id="CHEBI:58057"/>
        <dbReference type="ChEBI" id="CHEBI:128769"/>
        <dbReference type="ChEBI" id="CHEBI:175763"/>
        <dbReference type="EC" id="2.5.1.10"/>
    </reaction>
</comment>
<evidence type="ECO:0000313" key="15">
    <source>
        <dbReference type="Proteomes" id="UP000077280"/>
    </source>
</evidence>
<evidence type="ECO:0000256" key="2">
    <source>
        <dbReference type="ARBA" id="ARBA00006706"/>
    </source>
</evidence>
<dbReference type="EC" id="2.5.1.10" evidence="3"/>
<dbReference type="RefSeq" id="WP_057783486.1">
    <property type="nucleotide sequence ID" value="NZ_BJWE01000001.1"/>
</dbReference>
<dbReference type="InterPro" id="IPR008949">
    <property type="entry name" value="Isoprenoid_synthase_dom_sf"/>
</dbReference>
<protein>
    <recommendedName>
        <fullName evidence="4">Farnesyl diphosphate synthase</fullName>
        <ecNumber evidence="3">2.5.1.10</ecNumber>
    </recommendedName>
    <alternativeName>
        <fullName evidence="10">(2E,6E)-farnesyl diphosphate synthase</fullName>
    </alternativeName>
    <alternativeName>
        <fullName evidence="9">Geranyltranstransferase</fullName>
    </alternativeName>
</protein>
<dbReference type="PROSITE" id="PS00444">
    <property type="entry name" value="POLYPRENYL_SYNTHASE_2"/>
    <property type="match status" value="1"/>
</dbReference>
<keyword evidence="5 12" id="KW-0808">Transferase</keyword>
<evidence type="ECO:0000256" key="1">
    <source>
        <dbReference type="ARBA" id="ARBA00001946"/>
    </source>
</evidence>
<dbReference type="GO" id="GO:0016114">
    <property type="term" value="P:terpenoid biosynthetic process"/>
    <property type="evidence" value="ECO:0007669"/>
    <property type="project" value="UniProtKB-ARBA"/>
</dbReference>
<gene>
    <name evidence="14" type="ORF">A7K95_00930</name>
    <name evidence="13" type="ORF">GA842_00260</name>
</gene>
<dbReference type="PANTHER" id="PTHR43281">
    <property type="entry name" value="FARNESYL DIPHOSPHATE SYNTHASE"/>
    <property type="match status" value="1"/>
</dbReference>
<evidence type="ECO:0000256" key="11">
    <source>
        <dbReference type="ARBA" id="ARBA00049399"/>
    </source>
</evidence>
<dbReference type="GO" id="GO:0005737">
    <property type="term" value="C:cytoplasm"/>
    <property type="evidence" value="ECO:0007669"/>
    <property type="project" value="UniProtKB-ARBA"/>
</dbReference>
<comment type="caution">
    <text evidence="13">The sequence shown here is derived from an EMBL/GenBank/DDBJ whole genome shotgun (WGS) entry which is preliminary data.</text>
</comment>
<dbReference type="CDD" id="cd00685">
    <property type="entry name" value="Trans_IPPS_HT"/>
    <property type="match status" value="1"/>
</dbReference>
<dbReference type="FunFam" id="1.10.600.10:FF:000001">
    <property type="entry name" value="Geranylgeranyl diphosphate synthase"/>
    <property type="match status" value="1"/>
</dbReference>
<evidence type="ECO:0000313" key="13">
    <source>
        <dbReference type="EMBL" id="MDV7693331.1"/>
    </source>
</evidence>
<dbReference type="InterPro" id="IPR033749">
    <property type="entry name" value="Polyprenyl_synt_CS"/>
</dbReference>
<comment type="similarity">
    <text evidence="2 12">Belongs to the FPP/GGPP synthase family.</text>
</comment>
<evidence type="ECO:0000313" key="16">
    <source>
        <dbReference type="Proteomes" id="UP001275867"/>
    </source>
</evidence>
<dbReference type="PANTHER" id="PTHR43281:SF1">
    <property type="entry name" value="FARNESYL DIPHOSPHATE SYNTHASE"/>
    <property type="match status" value="1"/>
</dbReference>
<dbReference type="SFLD" id="SFLDG01017">
    <property type="entry name" value="Polyprenyl_Transferase_Like"/>
    <property type="match status" value="1"/>
</dbReference>
<evidence type="ECO:0000256" key="12">
    <source>
        <dbReference type="RuleBase" id="RU004466"/>
    </source>
</evidence>
<dbReference type="AlphaFoldDB" id="A0A176TIA6"/>
<evidence type="ECO:0000313" key="14">
    <source>
        <dbReference type="EMBL" id="OAD63675.1"/>
    </source>
</evidence>
<organism evidence="13 16">
    <name type="scientific">Pediococcus parvulus</name>
    <dbReference type="NCBI Taxonomy" id="54062"/>
    <lineage>
        <taxon>Bacteria</taxon>
        <taxon>Bacillati</taxon>
        <taxon>Bacillota</taxon>
        <taxon>Bacilli</taxon>
        <taxon>Lactobacillales</taxon>
        <taxon>Lactobacillaceae</taxon>
        <taxon>Pediococcus</taxon>
    </lineage>
</organism>
<dbReference type="Gene3D" id="1.10.600.10">
    <property type="entry name" value="Farnesyl Diphosphate Synthase"/>
    <property type="match status" value="1"/>
</dbReference>
<keyword evidence="8" id="KW-0414">Isoprene biosynthesis</keyword>
<dbReference type="Pfam" id="PF00348">
    <property type="entry name" value="polyprenyl_synt"/>
    <property type="match status" value="1"/>
</dbReference>
<dbReference type="EMBL" id="LXND01000061">
    <property type="protein sequence ID" value="OAD63675.1"/>
    <property type="molecule type" value="Genomic_DNA"/>
</dbReference>
<dbReference type="Proteomes" id="UP001275867">
    <property type="component" value="Unassembled WGS sequence"/>
</dbReference>
<evidence type="ECO:0000256" key="6">
    <source>
        <dbReference type="ARBA" id="ARBA00022723"/>
    </source>
</evidence>
<dbReference type="Proteomes" id="UP000077280">
    <property type="component" value="Unassembled WGS sequence"/>
</dbReference>
<dbReference type="GO" id="GO:0004337">
    <property type="term" value="F:(2E,6E)-farnesyl diphosphate synthase activity"/>
    <property type="evidence" value="ECO:0007669"/>
    <property type="project" value="UniProtKB-EC"/>
</dbReference>
<dbReference type="GeneID" id="93383202"/>
<sequence>MIENVETQAFIQKYTKVLNQFLKEHLPDSVTNLSLSESMQYSVFAGGKRLRPLLLLAMLQVSGTAIDTNSVQVAAALELLHTYSLIHDDLPAMDNDDLRRGLPTNHKKYGEALAILAGDGLLTLAFEWIATTKFSPKVVSQLTYALAHAAGPAGMVAGQATDVLGEGKQLSFMQLKQLHKQKTGALITYTAQAANIIATTSSINQKYLVTFAENFGLAFQIYDDLEDVLSSEKAMGKAVHKDAEEHKNTYPSIRGLTQSKKDLMQCVMNCREALNKLQHNGNSTNLLQGFLEYFQLNEEEK</sequence>
<evidence type="ECO:0000256" key="10">
    <source>
        <dbReference type="ARBA" id="ARBA00032873"/>
    </source>
</evidence>
<keyword evidence="15" id="KW-1185">Reference proteome</keyword>
<dbReference type="EMBL" id="WERX01000001">
    <property type="protein sequence ID" value="MDV7693331.1"/>
    <property type="molecule type" value="Genomic_DNA"/>
</dbReference>
<dbReference type="InterPro" id="IPR000092">
    <property type="entry name" value="Polyprenyl_synt"/>
</dbReference>
<proteinExistence type="inferred from homology"/>
<dbReference type="PROSITE" id="PS00723">
    <property type="entry name" value="POLYPRENYL_SYNTHASE_1"/>
    <property type="match status" value="1"/>
</dbReference>
<dbReference type="GO" id="GO:0046872">
    <property type="term" value="F:metal ion binding"/>
    <property type="evidence" value="ECO:0007669"/>
    <property type="project" value="UniProtKB-KW"/>
</dbReference>
<dbReference type="OrthoDB" id="9805316at2"/>
<dbReference type="NCBIfam" id="NF045485">
    <property type="entry name" value="FPPsyn"/>
    <property type="match status" value="1"/>
</dbReference>
<keyword evidence="7" id="KW-0460">Magnesium</keyword>